<accession>A0A371HBF1</accession>
<dbReference type="CDD" id="cd00303">
    <property type="entry name" value="retropepsin_like"/>
    <property type="match status" value="1"/>
</dbReference>
<dbReference type="Proteomes" id="UP000257109">
    <property type="component" value="Unassembled WGS sequence"/>
</dbReference>
<dbReference type="AlphaFoldDB" id="A0A371HBF1"/>
<dbReference type="EMBL" id="QJKJ01003076">
    <property type="protein sequence ID" value="RDY00075.1"/>
    <property type="molecule type" value="Genomic_DNA"/>
</dbReference>
<dbReference type="OrthoDB" id="1436782at2759"/>
<organism evidence="1 2">
    <name type="scientific">Mucuna pruriens</name>
    <name type="common">Velvet bean</name>
    <name type="synonym">Dolichos pruriens</name>
    <dbReference type="NCBI Taxonomy" id="157652"/>
    <lineage>
        <taxon>Eukaryota</taxon>
        <taxon>Viridiplantae</taxon>
        <taxon>Streptophyta</taxon>
        <taxon>Embryophyta</taxon>
        <taxon>Tracheophyta</taxon>
        <taxon>Spermatophyta</taxon>
        <taxon>Magnoliopsida</taxon>
        <taxon>eudicotyledons</taxon>
        <taxon>Gunneridae</taxon>
        <taxon>Pentapetalae</taxon>
        <taxon>rosids</taxon>
        <taxon>fabids</taxon>
        <taxon>Fabales</taxon>
        <taxon>Fabaceae</taxon>
        <taxon>Papilionoideae</taxon>
        <taxon>50 kb inversion clade</taxon>
        <taxon>NPAAA clade</taxon>
        <taxon>indigoferoid/millettioid clade</taxon>
        <taxon>Phaseoleae</taxon>
        <taxon>Mucuna</taxon>
    </lineage>
</organism>
<dbReference type="SUPFAM" id="SSF50630">
    <property type="entry name" value="Acid proteases"/>
    <property type="match status" value="1"/>
</dbReference>
<dbReference type="Gene3D" id="2.40.70.10">
    <property type="entry name" value="Acid Proteases"/>
    <property type="match status" value="1"/>
</dbReference>
<evidence type="ECO:0000313" key="1">
    <source>
        <dbReference type="EMBL" id="RDY00075.1"/>
    </source>
</evidence>
<keyword evidence="2" id="KW-1185">Reference proteome</keyword>
<name>A0A371HBF1_MUCPR</name>
<comment type="caution">
    <text evidence="1">The sequence shown here is derived from an EMBL/GenBank/DDBJ whole genome shotgun (WGS) entry which is preliminary data.</text>
</comment>
<dbReference type="Pfam" id="PF08284">
    <property type="entry name" value="RVP_2"/>
    <property type="match status" value="1"/>
</dbReference>
<evidence type="ECO:0000313" key="2">
    <source>
        <dbReference type="Proteomes" id="UP000257109"/>
    </source>
</evidence>
<proteinExistence type="predicted"/>
<dbReference type="PANTHER" id="PTHR15503">
    <property type="entry name" value="LDOC1 RELATED"/>
    <property type="match status" value="1"/>
</dbReference>
<gene>
    <name evidence="1" type="ORF">CR513_16781</name>
</gene>
<reference evidence="1" key="1">
    <citation type="submission" date="2018-05" db="EMBL/GenBank/DDBJ databases">
        <title>Draft genome of Mucuna pruriens seed.</title>
        <authorList>
            <person name="Nnadi N.E."/>
            <person name="Vos R."/>
            <person name="Hasami M.H."/>
            <person name="Devisetty U.K."/>
            <person name="Aguiy J.C."/>
        </authorList>
    </citation>
    <scope>NUCLEOTIDE SEQUENCE [LARGE SCALE GENOMIC DNA]</scope>
    <source>
        <strain evidence="1">JCA_2017</strain>
    </source>
</reference>
<dbReference type="InterPro" id="IPR021109">
    <property type="entry name" value="Peptidase_aspartic_dom_sf"/>
</dbReference>
<sequence length="193" mass="21685">MDPMSLDNAQLEKSRHMARDFQGPTNSKQTVNVIRDANPITIGKMFVVSRVEASGSQNVMLGECIIVDNLLYVLYDSYATHSIISYDYVNKLSLLTCLLFFDLLVSTPTTTLAITSSMCSNCPIIVYGCSYKANLICLPLFDLYVILGMDWLPSNHIPIDCARKTLIFSNPENMDLSLPTKQRLFQKKEPKDT</sequence>
<protein>
    <submittedName>
        <fullName evidence="1">Uncharacterized protein</fullName>
    </submittedName>
</protein>
<dbReference type="InterPro" id="IPR032567">
    <property type="entry name" value="RTL1-rel"/>
</dbReference>
<feature type="non-terminal residue" evidence="1">
    <location>
        <position position="1"/>
    </location>
</feature>
<dbReference type="PANTHER" id="PTHR15503:SF45">
    <property type="entry name" value="RNA-DIRECTED DNA POLYMERASE HOMOLOG"/>
    <property type="match status" value="1"/>
</dbReference>